<protein>
    <submittedName>
        <fullName evidence="2">Uncharacterized protein</fullName>
    </submittedName>
</protein>
<feature type="compositionally biased region" description="Basic residues" evidence="1">
    <location>
        <begin position="41"/>
        <end position="58"/>
    </location>
</feature>
<evidence type="ECO:0000313" key="2">
    <source>
        <dbReference type="EMBL" id="EZA57898.1"/>
    </source>
</evidence>
<feature type="compositionally biased region" description="Polar residues" evidence="1">
    <location>
        <begin position="1"/>
        <end position="20"/>
    </location>
</feature>
<accession>A0A026WPJ8</accession>
<keyword evidence="3" id="KW-1185">Reference proteome</keyword>
<name>A0A026WPJ8_OOCBI</name>
<dbReference type="AlphaFoldDB" id="A0A026WPJ8"/>
<feature type="region of interest" description="Disordered" evidence="1">
    <location>
        <begin position="1"/>
        <end position="21"/>
    </location>
</feature>
<gene>
    <name evidence="2" type="ORF">X777_01000</name>
</gene>
<feature type="non-terminal residue" evidence="2">
    <location>
        <position position="1"/>
    </location>
</feature>
<dbReference type="Proteomes" id="UP000053097">
    <property type="component" value="Unassembled WGS sequence"/>
</dbReference>
<organism evidence="2 3">
    <name type="scientific">Ooceraea biroi</name>
    <name type="common">Clonal raider ant</name>
    <name type="synonym">Cerapachys biroi</name>
    <dbReference type="NCBI Taxonomy" id="2015173"/>
    <lineage>
        <taxon>Eukaryota</taxon>
        <taxon>Metazoa</taxon>
        <taxon>Ecdysozoa</taxon>
        <taxon>Arthropoda</taxon>
        <taxon>Hexapoda</taxon>
        <taxon>Insecta</taxon>
        <taxon>Pterygota</taxon>
        <taxon>Neoptera</taxon>
        <taxon>Endopterygota</taxon>
        <taxon>Hymenoptera</taxon>
        <taxon>Apocrita</taxon>
        <taxon>Aculeata</taxon>
        <taxon>Formicoidea</taxon>
        <taxon>Formicidae</taxon>
        <taxon>Dorylinae</taxon>
        <taxon>Ooceraea</taxon>
    </lineage>
</organism>
<evidence type="ECO:0000313" key="3">
    <source>
        <dbReference type="Proteomes" id="UP000053097"/>
    </source>
</evidence>
<proteinExistence type="predicted"/>
<dbReference type="EMBL" id="KK107139">
    <property type="protein sequence ID" value="EZA57898.1"/>
    <property type="molecule type" value="Genomic_DNA"/>
</dbReference>
<feature type="region of interest" description="Disordered" evidence="1">
    <location>
        <begin position="39"/>
        <end position="63"/>
    </location>
</feature>
<reference evidence="2 3" key="1">
    <citation type="journal article" date="2014" name="Curr. Biol.">
        <title>The genome of the clonal raider ant Cerapachys biroi.</title>
        <authorList>
            <person name="Oxley P.R."/>
            <person name="Ji L."/>
            <person name="Fetter-Pruneda I."/>
            <person name="McKenzie S.K."/>
            <person name="Li C."/>
            <person name="Hu H."/>
            <person name="Zhang G."/>
            <person name="Kronauer D.J."/>
        </authorList>
    </citation>
    <scope>NUCLEOTIDE SEQUENCE [LARGE SCALE GENOMIC DNA]</scope>
</reference>
<evidence type="ECO:0000256" key="1">
    <source>
        <dbReference type="SAM" id="MobiDB-lite"/>
    </source>
</evidence>
<sequence length="87" mass="9783">RVLTPKSLQLKSTPRTNGNTPVFAIASSGRCATTTCQLRETRRKQRSPTNHRCRRRGAPRPSDQTLCDRCASYRAMQHAITAEFVPL</sequence>